<dbReference type="Gene3D" id="2.60.40.10">
    <property type="entry name" value="Immunoglobulins"/>
    <property type="match status" value="2"/>
</dbReference>
<dbReference type="CDD" id="cd00146">
    <property type="entry name" value="PKD"/>
    <property type="match status" value="1"/>
</dbReference>
<dbReference type="EMBL" id="CP001361">
    <property type="protein sequence ID" value="AFL05298.1"/>
    <property type="molecule type" value="Genomic_DNA"/>
</dbReference>
<gene>
    <name evidence="4" type="ORF">BBB_1708</name>
</gene>
<dbReference type="AlphaFoldDB" id="I3WK85"/>
<evidence type="ECO:0000313" key="5">
    <source>
        <dbReference type="Proteomes" id="UP000006173"/>
    </source>
</evidence>
<keyword evidence="2" id="KW-0812">Transmembrane</keyword>
<sequence>MRMTGKRKNHRGWYRFLLAVMVALAMVLALSVAGTASGEDMPAGTSAAETAVKSAGKTGGITFPAGSYIVDMGDIFSDDAQLKPYGLIYDLVLNAKVPVYWVINGNKTSQTGVDLTYNGKGYISGPFVVSGDDVDYNVRSMLSKWRGYGVRIDGPTDTAVTVADSRKISSVPRVVLDKQNGKIAKGYLVKSGILRNENATDDRVYKEKATPADLDSSCDDIYVMPHAEPTTATHSPLASFNKGGGYIWAGCHAVSYLESNTSGKGVDDGSMFFLSTNGLLIGDKHKGASGKSDAYQVTGAASDPIMQFVGNTFAAHANGAEEIYMPAPDSAWRATTRVLETDPNQRQVLAGMSPGPAVFMAVGPGYGDCGNGMVMYEAGHEFETNKDHSASRNAIRAFLNFLILSGVEKSLDVKAAIPSDATAGSTVQASVTVTKGTLPYTYQWQSDCNASFSDPTGSATSITFPNEGPCHVKVTVKDQCGRATFDTRLVDVKTRKGTVSWRKTDTENNPLAGSSWTLTGPNGQSRTITDNGEGDEDRTDGSFRVTGLDMGAYTLTESQAPSGFHKDDSSHPFTLDNTHPDWTFASGFVNSPTPATVTVNGSKTLTGRDSKNGETFRFTFIPSDQATRQAVRDKTIKVSKTRSVGGLRDGVAKDFTLATATVSKAGTYTFDAAVDRTDCPGDLACSKAGYRITITATGGTASSGALTVHASIARTKDDEGNTADATGIAKAAFTNTRVAQSALPLTGASEARNNTMLGLSVIAAALVLAVLGAKRSRA</sequence>
<keyword evidence="2" id="KW-0472">Membrane</keyword>
<feature type="domain" description="SpaA-like prealbumin fold" evidence="3">
    <location>
        <begin position="497"/>
        <end position="579"/>
    </location>
</feature>
<dbReference type="HOGENOM" id="CLU_368300_0_0_11"/>
<evidence type="ECO:0000259" key="3">
    <source>
        <dbReference type="Pfam" id="PF17802"/>
    </source>
</evidence>
<dbReference type="GO" id="GO:0005975">
    <property type="term" value="P:carbohydrate metabolic process"/>
    <property type="evidence" value="ECO:0007669"/>
    <property type="project" value="UniProtKB-ARBA"/>
</dbReference>
<dbReference type="Pfam" id="PF17802">
    <property type="entry name" value="SpaA"/>
    <property type="match status" value="1"/>
</dbReference>
<reference evidence="4 5" key="1">
    <citation type="journal article" date="2012" name="J. Bacteriol.">
        <title>Complete Genome Sequence of the Probiotic Bacterium Bifidobacterium bifidum Strain BGN4.</title>
        <authorList>
            <person name="Yu D.S."/>
            <person name="Jeong H."/>
            <person name="Lee D.H."/>
            <person name="Kwon S.K."/>
            <person name="Song J.Y."/>
            <person name="Kim B.K."/>
            <person name="Park M.S."/>
            <person name="Ji G.E."/>
            <person name="Oh T.K."/>
            <person name="Kim J.F."/>
        </authorList>
    </citation>
    <scope>NUCLEOTIDE SEQUENCE [LARGE SCALE GENOMIC DNA]</scope>
    <source>
        <strain evidence="4 5">BGN4</strain>
    </source>
</reference>
<organism evidence="4 5">
    <name type="scientific">Bifidobacterium bifidum BGN4</name>
    <dbReference type="NCBI Taxonomy" id="484020"/>
    <lineage>
        <taxon>Bacteria</taxon>
        <taxon>Bacillati</taxon>
        <taxon>Actinomycetota</taxon>
        <taxon>Actinomycetes</taxon>
        <taxon>Bifidobacteriales</taxon>
        <taxon>Bifidobacteriaceae</taxon>
        <taxon>Bifidobacterium</taxon>
    </lineage>
</organism>
<dbReference type="Proteomes" id="UP000006173">
    <property type="component" value="Chromosome"/>
</dbReference>
<evidence type="ECO:0000256" key="2">
    <source>
        <dbReference type="SAM" id="Phobius"/>
    </source>
</evidence>
<evidence type="ECO:0000256" key="1">
    <source>
        <dbReference type="SAM" id="MobiDB-lite"/>
    </source>
</evidence>
<name>I3WK85_BIFBI</name>
<dbReference type="SUPFAM" id="SSF49299">
    <property type="entry name" value="PKD domain"/>
    <property type="match status" value="1"/>
</dbReference>
<dbReference type="InterPro" id="IPR013783">
    <property type="entry name" value="Ig-like_fold"/>
</dbReference>
<evidence type="ECO:0000313" key="4">
    <source>
        <dbReference type="EMBL" id="AFL05298.1"/>
    </source>
</evidence>
<dbReference type="InterPro" id="IPR035986">
    <property type="entry name" value="PKD_dom_sf"/>
</dbReference>
<dbReference type="KEGG" id="bbf:BBB_1708"/>
<feature type="region of interest" description="Disordered" evidence="1">
    <location>
        <begin position="503"/>
        <end position="540"/>
    </location>
</feature>
<dbReference type="InterPro" id="IPR041033">
    <property type="entry name" value="SpaA_PFL_dom_1"/>
</dbReference>
<keyword evidence="2" id="KW-1133">Transmembrane helix</keyword>
<protein>
    <submittedName>
        <fullName evidence="4">Putative outer membrane protein</fullName>
    </submittedName>
</protein>
<feature type="transmembrane region" description="Helical" evidence="2">
    <location>
        <begin position="755"/>
        <end position="773"/>
    </location>
</feature>
<dbReference type="PATRIC" id="fig|484020.3.peg.1690"/>
<accession>I3WK85</accession>
<feature type="compositionally biased region" description="Polar residues" evidence="1">
    <location>
        <begin position="507"/>
        <end position="530"/>
    </location>
</feature>
<proteinExistence type="predicted"/>